<evidence type="ECO:0000256" key="2">
    <source>
        <dbReference type="SAM" id="SignalP"/>
    </source>
</evidence>
<dbReference type="InterPro" id="IPR048270">
    <property type="entry name" value="PNMA_C"/>
</dbReference>
<evidence type="ECO:0000256" key="1">
    <source>
        <dbReference type="SAM" id="MobiDB-lite"/>
    </source>
</evidence>
<feature type="region of interest" description="Disordered" evidence="1">
    <location>
        <begin position="27"/>
        <end position="48"/>
    </location>
</feature>
<feature type="signal peptide" evidence="2">
    <location>
        <begin position="1"/>
        <end position="15"/>
    </location>
</feature>
<proteinExistence type="predicted"/>
<reference evidence="5" key="1">
    <citation type="submission" date="2022-11" db="UniProtKB">
        <authorList>
            <consortium name="WormBaseParasite"/>
        </authorList>
    </citation>
    <scope>IDENTIFICATION</scope>
</reference>
<dbReference type="AlphaFoldDB" id="A0A915CLY8"/>
<dbReference type="WBParaSite" id="jg10525">
    <property type="protein sequence ID" value="jg10525"/>
    <property type="gene ID" value="jg10525"/>
</dbReference>
<keyword evidence="2" id="KW-0732">Signal</keyword>
<evidence type="ECO:0000313" key="4">
    <source>
        <dbReference type="Proteomes" id="UP000887574"/>
    </source>
</evidence>
<evidence type="ECO:0000313" key="5">
    <source>
        <dbReference type="WBParaSite" id="jg10525"/>
    </source>
</evidence>
<keyword evidence="4" id="KW-1185">Reference proteome</keyword>
<feature type="domain" description="Paraneoplastic antigen Ma-like C-terminal" evidence="3">
    <location>
        <begin position="231"/>
        <end position="366"/>
    </location>
</feature>
<sequence length="540" mass="60131">MLATVLYWTTLIILASRMKVSWQCAATAANNPPNPPTTSARDVQERSTESATVATTATTAVACGTCQNLPVRRTDNNSRAVTQTAGTGSNSCPTVTVMCDGNSAFSSDVIFRVKGPQHKCGDHRSSRSIFEKAAKLETALARGTRNNQRRVCELKETVMKCVDCIKDLKEKYVDLLAKMKVGESKGSSGDRQVKLKDVGTETGAVETEISNGAAEVIGQGISGVNLPVYCGTDEVEFKGWLERFENLLMADFPKVSEEQKMAILMSNLSGLAYSSVKAGGKKEDSHAGCTDHLRAAFRIGTLQKLKAEKEFDELYQMPNESIYDFSVKVMELVQRANPSDYETETQKKILHVLKRRLQKNLLLQLSIEEEIWAMKDLSIFNRRAQQIENYIKIYSPTVLPNPSEKIDYEKMSEAVTLSMQALNVAKKKSYGGECDDHRTERFSEFDRNRNDCVDRRRVSFVEGDRQTGGILKRETAMVTRCMVVILTCSKEIVMDRLGVMKVDRLGCMGIDRQDRMVCVGDPSEEILVVASIRTVVLLQM</sequence>
<accession>A0A915CLY8</accession>
<feature type="chain" id="PRO_5037138224" description="Paraneoplastic antigen Ma-like C-terminal domain-containing protein" evidence="2">
    <location>
        <begin position="16"/>
        <end position="540"/>
    </location>
</feature>
<protein>
    <recommendedName>
        <fullName evidence="3">Paraneoplastic antigen Ma-like C-terminal domain-containing protein</fullName>
    </recommendedName>
</protein>
<organism evidence="4 5">
    <name type="scientific">Ditylenchus dipsaci</name>
    <dbReference type="NCBI Taxonomy" id="166011"/>
    <lineage>
        <taxon>Eukaryota</taxon>
        <taxon>Metazoa</taxon>
        <taxon>Ecdysozoa</taxon>
        <taxon>Nematoda</taxon>
        <taxon>Chromadorea</taxon>
        <taxon>Rhabditida</taxon>
        <taxon>Tylenchina</taxon>
        <taxon>Tylenchomorpha</taxon>
        <taxon>Sphaerularioidea</taxon>
        <taxon>Anguinidae</taxon>
        <taxon>Anguininae</taxon>
        <taxon>Ditylenchus</taxon>
    </lineage>
</organism>
<dbReference type="Pfam" id="PF14893">
    <property type="entry name" value="PNMA"/>
    <property type="match status" value="1"/>
</dbReference>
<evidence type="ECO:0000259" key="3">
    <source>
        <dbReference type="Pfam" id="PF14893"/>
    </source>
</evidence>
<name>A0A915CLY8_9BILA</name>
<dbReference type="Proteomes" id="UP000887574">
    <property type="component" value="Unplaced"/>
</dbReference>